<name>A0A1I8F5Y4_9PLAT</name>
<evidence type="ECO:0000313" key="2">
    <source>
        <dbReference type="Proteomes" id="UP000095280"/>
    </source>
</evidence>
<feature type="region of interest" description="Disordered" evidence="1">
    <location>
        <begin position="15"/>
        <end position="34"/>
    </location>
</feature>
<dbReference type="Proteomes" id="UP000095280">
    <property type="component" value="Unplaced"/>
</dbReference>
<accession>A0A1I8F5Y4</accession>
<sequence>ASSFVEELKGLGLRGGRLSTRNRSGSGADRAELPVHPGHQRAACTTVVTTPSKNFNVVWPCRTAEHPAGRLPAAATTAGRLAAFTTPDWGRHRATMLRRLRGVRQRVRRVKVRLLPGCPGRCYAIETSRTLPGFGEGRIEVGHFTESTGETAAAATPAEQLQQQQAPISSGGTTFGLVGRSDERPGARCWRRFCNNNSSSSSK</sequence>
<dbReference type="AlphaFoldDB" id="A0A1I8F5Y4"/>
<evidence type="ECO:0000313" key="3">
    <source>
        <dbReference type="WBParaSite" id="maker-unitig_21834-snap-gene-0.1-mRNA-1"/>
    </source>
</evidence>
<protein>
    <submittedName>
        <fullName evidence="3">Os01g0778700 protein</fullName>
    </submittedName>
</protein>
<reference evidence="3" key="1">
    <citation type="submission" date="2016-11" db="UniProtKB">
        <authorList>
            <consortium name="WormBaseParasite"/>
        </authorList>
    </citation>
    <scope>IDENTIFICATION</scope>
</reference>
<feature type="compositionally biased region" description="Low complexity" evidence="1">
    <location>
        <begin position="16"/>
        <end position="27"/>
    </location>
</feature>
<dbReference type="WBParaSite" id="maker-unitig_21834-snap-gene-0.1-mRNA-1">
    <property type="protein sequence ID" value="maker-unitig_21834-snap-gene-0.1-mRNA-1"/>
    <property type="gene ID" value="maker-unitig_21834-snap-gene-0.1"/>
</dbReference>
<organism evidence="2 3">
    <name type="scientific">Macrostomum lignano</name>
    <dbReference type="NCBI Taxonomy" id="282301"/>
    <lineage>
        <taxon>Eukaryota</taxon>
        <taxon>Metazoa</taxon>
        <taxon>Spiralia</taxon>
        <taxon>Lophotrochozoa</taxon>
        <taxon>Platyhelminthes</taxon>
        <taxon>Rhabditophora</taxon>
        <taxon>Macrostomorpha</taxon>
        <taxon>Macrostomida</taxon>
        <taxon>Macrostomidae</taxon>
        <taxon>Macrostomum</taxon>
    </lineage>
</organism>
<keyword evidence="2" id="KW-1185">Reference proteome</keyword>
<proteinExistence type="predicted"/>
<evidence type="ECO:0000256" key="1">
    <source>
        <dbReference type="SAM" id="MobiDB-lite"/>
    </source>
</evidence>